<accession>A0A5C5Y478</accession>
<keyword evidence="3" id="KW-1185">Reference proteome</keyword>
<reference evidence="2 3" key="1">
    <citation type="submission" date="2019-02" db="EMBL/GenBank/DDBJ databases">
        <title>Deep-cultivation of Planctomycetes and their phenomic and genomic characterization uncovers novel biology.</title>
        <authorList>
            <person name="Wiegand S."/>
            <person name="Jogler M."/>
            <person name="Boedeker C."/>
            <person name="Pinto D."/>
            <person name="Vollmers J."/>
            <person name="Rivas-Marin E."/>
            <person name="Kohn T."/>
            <person name="Peeters S.H."/>
            <person name="Heuer A."/>
            <person name="Rast P."/>
            <person name="Oberbeckmann S."/>
            <person name="Bunk B."/>
            <person name="Jeske O."/>
            <person name="Meyerdierks A."/>
            <person name="Storesund J.E."/>
            <person name="Kallscheuer N."/>
            <person name="Luecker S."/>
            <person name="Lage O.M."/>
            <person name="Pohl T."/>
            <person name="Merkel B.J."/>
            <person name="Hornburger P."/>
            <person name="Mueller R.-W."/>
            <person name="Bruemmer F."/>
            <person name="Labrenz M."/>
            <person name="Spormann A.M."/>
            <person name="Op Den Camp H."/>
            <person name="Overmann J."/>
            <person name="Amann R."/>
            <person name="Jetten M.S.M."/>
            <person name="Mascher T."/>
            <person name="Medema M.H."/>
            <person name="Devos D.P."/>
            <person name="Kaster A.-K."/>
            <person name="Ovreas L."/>
            <person name="Rohde M."/>
            <person name="Galperin M.Y."/>
            <person name="Jogler C."/>
        </authorList>
    </citation>
    <scope>NUCLEOTIDE SEQUENCE [LARGE SCALE GENOMIC DNA]</scope>
    <source>
        <strain evidence="2 3">Pan14r</strain>
    </source>
</reference>
<proteinExistence type="predicted"/>
<feature type="transmembrane region" description="Helical" evidence="1">
    <location>
        <begin position="61"/>
        <end position="78"/>
    </location>
</feature>
<keyword evidence="1" id="KW-1133">Transmembrane helix</keyword>
<dbReference type="AlphaFoldDB" id="A0A5C5Y478"/>
<evidence type="ECO:0000313" key="3">
    <source>
        <dbReference type="Proteomes" id="UP000317238"/>
    </source>
</evidence>
<sequence length="405" mass="44471">MSIAPDASKASSWLVRALTTDFCPWANRFVYWLKEPVGWFVLATAASVMIGAFLAPIGWTLAAALAAVILVGMVWPWVAVRAVSCRLTPEVDCVHEGDRCHLALSVRNVLPMPVWGLAVEGFLDRVCDEGMATHPPTAALAYVRPWAVSTYRFGVQPELRGHYPDGVTSLTCSFPFGIWTARRRMGDVLRVTVWPKVYPITGQTALTGRRRAETGDGNRIGRCGDIVGVREYRLGDAAKQVNWVATARADRLIVSERSGPECPRIHVVISDQAGSSRAELADRIRVAASLMANLHRSSIPLRIRIGNRQVIPRVGRDGFVQIMNALTDVPIDGVDQVARIGRADGHTMIAIDSDADGNPRVSISDPGRNHRVKAEHDDRVIRRDLALDDQLLALWTEVRDANLVA</sequence>
<gene>
    <name evidence="2" type="ORF">Pan14r_28830</name>
</gene>
<dbReference type="PANTHER" id="PTHR34351:SF1">
    <property type="entry name" value="SLR1927 PROTEIN"/>
    <property type="match status" value="1"/>
</dbReference>
<dbReference type="PANTHER" id="PTHR34351">
    <property type="entry name" value="SLR1927 PROTEIN-RELATED"/>
    <property type="match status" value="1"/>
</dbReference>
<evidence type="ECO:0000256" key="1">
    <source>
        <dbReference type="SAM" id="Phobius"/>
    </source>
</evidence>
<comment type="caution">
    <text evidence="2">The sequence shown here is derived from an EMBL/GenBank/DDBJ whole genome shotgun (WGS) entry which is preliminary data.</text>
</comment>
<organism evidence="2 3">
    <name type="scientific">Crateriforma conspicua</name>
    <dbReference type="NCBI Taxonomy" id="2527996"/>
    <lineage>
        <taxon>Bacteria</taxon>
        <taxon>Pseudomonadati</taxon>
        <taxon>Planctomycetota</taxon>
        <taxon>Planctomycetia</taxon>
        <taxon>Planctomycetales</taxon>
        <taxon>Planctomycetaceae</taxon>
        <taxon>Crateriforma</taxon>
    </lineage>
</organism>
<keyword evidence="1" id="KW-0812">Transmembrane</keyword>
<dbReference type="OrthoDB" id="261597at2"/>
<keyword evidence="1" id="KW-0472">Membrane</keyword>
<dbReference type="RefSeq" id="WP_146439394.1">
    <property type="nucleotide sequence ID" value="NZ_SJPL01000001.1"/>
</dbReference>
<feature type="transmembrane region" description="Helical" evidence="1">
    <location>
        <begin position="37"/>
        <end position="54"/>
    </location>
</feature>
<dbReference type="EMBL" id="SJPL01000001">
    <property type="protein sequence ID" value="TWT70576.1"/>
    <property type="molecule type" value="Genomic_DNA"/>
</dbReference>
<dbReference type="Proteomes" id="UP000317238">
    <property type="component" value="Unassembled WGS sequence"/>
</dbReference>
<protein>
    <submittedName>
        <fullName evidence="2">Uncharacterized protein</fullName>
    </submittedName>
</protein>
<name>A0A5C5Y478_9PLAN</name>
<evidence type="ECO:0000313" key="2">
    <source>
        <dbReference type="EMBL" id="TWT70576.1"/>
    </source>
</evidence>